<protein>
    <recommendedName>
        <fullName evidence="3">S-adenosylhomocysteine hydrolase</fullName>
    </recommendedName>
</protein>
<name>A0ABX4EX21_9BORD</name>
<dbReference type="EMBL" id="NEVR01000004">
    <property type="protein sequence ID" value="OZI59003.1"/>
    <property type="molecule type" value="Genomic_DNA"/>
</dbReference>
<reference evidence="1 2" key="1">
    <citation type="submission" date="2017-05" db="EMBL/GenBank/DDBJ databases">
        <title>Complete and WGS of Bordetella genogroups.</title>
        <authorList>
            <person name="Spilker T."/>
            <person name="Lipuma J."/>
        </authorList>
    </citation>
    <scope>NUCLEOTIDE SEQUENCE [LARGE SCALE GENOMIC DNA]</scope>
    <source>
        <strain evidence="1 2">AU9795</strain>
    </source>
</reference>
<organism evidence="1 2">
    <name type="scientific">Bordetella genomosp. 1</name>
    <dbReference type="NCBI Taxonomy" id="1395607"/>
    <lineage>
        <taxon>Bacteria</taxon>
        <taxon>Pseudomonadati</taxon>
        <taxon>Pseudomonadota</taxon>
        <taxon>Betaproteobacteria</taxon>
        <taxon>Burkholderiales</taxon>
        <taxon>Alcaligenaceae</taxon>
        <taxon>Bordetella</taxon>
    </lineage>
</organism>
<gene>
    <name evidence="1" type="ORF">CAL27_17540</name>
</gene>
<sequence>MSLKQRMLRSIKRRAGNVVLRSDVARLGSATQVSEALRQLQRDGTLLRIGTGVYAKTRRSAITGNLIAAGSLETLAIEALHKLGIAVRPGKAASDYNARRTTQLPGKVVVDTGSRRISRMIAVGGRALHYENHYRQAKTDA</sequence>
<proteinExistence type="predicted"/>
<keyword evidence="2" id="KW-1185">Reference proteome</keyword>
<dbReference type="Pfam" id="PF19570">
    <property type="entry name" value="DUF6088"/>
    <property type="match status" value="1"/>
</dbReference>
<dbReference type="InterPro" id="IPR045738">
    <property type="entry name" value="DUF6088"/>
</dbReference>
<evidence type="ECO:0000313" key="2">
    <source>
        <dbReference type="Proteomes" id="UP000216354"/>
    </source>
</evidence>
<dbReference type="Proteomes" id="UP000216354">
    <property type="component" value="Unassembled WGS sequence"/>
</dbReference>
<evidence type="ECO:0000313" key="1">
    <source>
        <dbReference type="EMBL" id="OZI59003.1"/>
    </source>
</evidence>
<accession>A0ABX4EX21</accession>
<evidence type="ECO:0008006" key="3">
    <source>
        <dbReference type="Google" id="ProtNLM"/>
    </source>
</evidence>
<comment type="caution">
    <text evidence="1">The sequence shown here is derived from an EMBL/GenBank/DDBJ whole genome shotgun (WGS) entry which is preliminary data.</text>
</comment>